<dbReference type="PROSITE" id="PS51186">
    <property type="entry name" value="GNAT"/>
    <property type="match status" value="1"/>
</dbReference>
<evidence type="ECO:0000313" key="4">
    <source>
        <dbReference type="EMBL" id="MCP2332213.1"/>
    </source>
</evidence>
<feature type="compositionally biased region" description="Basic and acidic residues" evidence="2">
    <location>
        <begin position="167"/>
        <end position="183"/>
    </location>
</feature>
<gene>
    <name evidence="4" type="ORF">G443_002483</name>
</gene>
<dbReference type="PANTHER" id="PTHR31438:SF1">
    <property type="entry name" value="LYSINE N-ACYLTRANSFERASE C17G9.06C-RELATED"/>
    <property type="match status" value="1"/>
</dbReference>
<dbReference type="PANTHER" id="PTHR31438">
    <property type="entry name" value="LYSINE N-ACYLTRANSFERASE C17G9.06C-RELATED"/>
    <property type="match status" value="1"/>
</dbReference>
<reference evidence="4 5" key="1">
    <citation type="submission" date="2013-07" db="EMBL/GenBank/DDBJ databases">
        <authorList>
            <consortium name="DOE Joint Genome Institute"/>
            <person name="Reeve W."/>
            <person name="Huntemann M."/>
            <person name="Han J."/>
            <person name="Chen A."/>
            <person name="Kyrpides N."/>
            <person name="Mavromatis K."/>
            <person name="Markowitz V."/>
            <person name="Palaniappan K."/>
            <person name="Ivanova N."/>
            <person name="Schaumberg A."/>
            <person name="Pati A."/>
            <person name="Liolios K."/>
            <person name="Nordberg H.P."/>
            <person name="Cantor M.N."/>
            <person name="Hua S.X."/>
            <person name="Woyke T."/>
        </authorList>
    </citation>
    <scope>NUCLEOTIDE SEQUENCE [LARGE SCALE GENOMIC DNA]</scope>
    <source>
        <strain evidence="4 5">DSM 43889</strain>
    </source>
</reference>
<dbReference type="EMBL" id="AUBJ02000001">
    <property type="protein sequence ID" value="MCP2332213.1"/>
    <property type="molecule type" value="Genomic_DNA"/>
</dbReference>
<organism evidence="4 5">
    <name type="scientific">Actinoalloteichus caeruleus DSM 43889</name>
    <dbReference type="NCBI Taxonomy" id="1120930"/>
    <lineage>
        <taxon>Bacteria</taxon>
        <taxon>Bacillati</taxon>
        <taxon>Actinomycetota</taxon>
        <taxon>Actinomycetes</taxon>
        <taxon>Pseudonocardiales</taxon>
        <taxon>Pseudonocardiaceae</taxon>
        <taxon>Actinoalloteichus</taxon>
        <taxon>Actinoalloteichus cyanogriseus</taxon>
    </lineage>
</organism>
<dbReference type="Proteomes" id="UP000791080">
    <property type="component" value="Unassembled WGS sequence"/>
</dbReference>
<comment type="caution">
    <text evidence="4">The sequence shown here is derived from an EMBL/GenBank/DDBJ whole genome shotgun (WGS) entry which is preliminary data.</text>
</comment>
<evidence type="ECO:0000313" key="5">
    <source>
        <dbReference type="Proteomes" id="UP000791080"/>
    </source>
</evidence>
<keyword evidence="5" id="KW-1185">Reference proteome</keyword>
<sequence length="198" mass="22015">MALEFRRTRHDDLRLIQTWLRRPHVARYWVHDTSDAGVERDFAGSVRGTEPSEDFLVLWGGSPIGFAQRCRIHDYPEGHRELIELVDVPSDALTIDYFIGEPELLGRGLGTLLIEAFTELCWRDHPEASAIIVPVATSNTPSWSALRRAGYAAIGTGYLTPDNPLDDGSHHVHRLDRPTRGPEADPPAPGDQGGPGHR</sequence>
<accession>A0ABT1JI65</accession>
<dbReference type="SUPFAM" id="SSF55729">
    <property type="entry name" value="Acyl-CoA N-acyltransferases (Nat)"/>
    <property type="match status" value="1"/>
</dbReference>
<reference evidence="4 5" key="2">
    <citation type="submission" date="2022-06" db="EMBL/GenBank/DDBJ databases">
        <title>Genomic Encyclopedia of Type Strains, Phase I: the one thousand microbial genomes (KMG-I) project.</title>
        <authorList>
            <person name="Kyrpides N."/>
        </authorList>
    </citation>
    <scope>NUCLEOTIDE SEQUENCE [LARGE SCALE GENOMIC DNA]</scope>
    <source>
        <strain evidence="4 5">DSM 43889</strain>
    </source>
</reference>
<protein>
    <submittedName>
        <fullName evidence="4">Aminoglycoside 6'-N-acetyltransferase</fullName>
    </submittedName>
</protein>
<dbReference type="InterPro" id="IPR000182">
    <property type="entry name" value="GNAT_dom"/>
</dbReference>
<evidence type="ECO:0000259" key="3">
    <source>
        <dbReference type="PROSITE" id="PS51186"/>
    </source>
</evidence>
<name>A0ABT1JI65_ACTCY</name>
<evidence type="ECO:0000256" key="2">
    <source>
        <dbReference type="SAM" id="MobiDB-lite"/>
    </source>
</evidence>
<proteinExistence type="predicted"/>
<feature type="domain" description="N-acetyltransferase" evidence="3">
    <location>
        <begin position="3"/>
        <end position="178"/>
    </location>
</feature>
<feature type="region of interest" description="Disordered" evidence="2">
    <location>
        <begin position="162"/>
        <end position="198"/>
    </location>
</feature>
<evidence type="ECO:0000256" key="1">
    <source>
        <dbReference type="ARBA" id="ARBA00023251"/>
    </source>
</evidence>
<dbReference type="Gene3D" id="3.40.630.30">
    <property type="match status" value="1"/>
</dbReference>
<dbReference type="InterPro" id="IPR016181">
    <property type="entry name" value="Acyl_CoA_acyltransferase"/>
</dbReference>
<dbReference type="Pfam" id="PF13523">
    <property type="entry name" value="Acetyltransf_8"/>
    <property type="match status" value="1"/>
</dbReference>
<keyword evidence="1" id="KW-0046">Antibiotic resistance</keyword>
<dbReference type="RefSeq" id="WP_030146995.1">
    <property type="nucleotide sequence ID" value="NZ_AUBJ02000001.1"/>
</dbReference>